<dbReference type="EnsemblPlants" id="Solyc02g005430.2.1">
    <property type="protein sequence ID" value="Solyc02g005430.2.1"/>
    <property type="gene ID" value="Solyc02g005430.2"/>
</dbReference>
<organism evidence="1">
    <name type="scientific">Solanum lycopersicum</name>
    <name type="common">Tomato</name>
    <name type="synonym">Lycopersicon esculentum</name>
    <dbReference type="NCBI Taxonomy" id="4081"/>
    <lineage>
        <taxon>Eukaryota</taxon>
        <taxon>Viridiplantae</taxon>
        <taxon>Streptophyta</taxon>
        <taxon>Embryophyta</taxon>
        <taxon>Tracheophyta</taxon>
        <taxon>Spermatophyta</taxon>
        <taxon>Magnoliopsida</taxon>
        <taxon>eudicotyledons</taxon>
        <taxon>Gunneridae</taxon>
        <taxon>Pentapetalae</taxon>
        <taxon>asterids</taxon>
        <taxon>lamiids</taxon>
        <taxon>Solanales</taxon>
        <taxon>Solanaceae</taxon>
        <taxon>Solanoideae</taxon>
        <taxon>Solaneae</taxon>
        <taxon>Solanum</taxon>
        <taxon>Solanum subgen. Lycopersicon</taxon>
    </lineage>
</organism>
<evidence type="ECO:0000313" key="1">
    <source>
        <dbReference type="EnsemblPlants" id="Solyc02g005430.2.1"/>
    </source>
</evidence>
<accession>A0A3Q7EV60</accession>
<dbReference type="PaxDb" id="4081-Solyc02g005430.1.1"/>
<dbReference type="InParanoid" id="A0A3Q7EV60"/>
<protein>
    <submittedName>
        <fullName evidence="1">Uncharacterized protein</fullName>
    </submittedName>
</protein>
<reference evidence="1" key="2">
    <citation type="submission" date="2019-01" db="UniProtKB">
        <authorList>
            <consortium name="EnsemblPlants"/>
        </authorList>
    </citation>
    <scope>IDENTIFICATION</scope>
    <source>
        <strain evidence="1">cv. Heinz 1706</strain>
    </source>
</reference>
<dbReference type="AlphaFoldDB" id="A0A3Q7EV60"/>
<dbReference type="Gramene" id="Solyc02g005430.2.1">
    <property type="protein sequence ID" value="Solyc02g005430.2.1"/>
    <property type="gene ID" value="Solyc02g005430.2"/>
</dbReference>
<keyword evidence="2" id="KW-1185">Reference proteome</keyword>
<proteinExistence type="predicted"/>
<dbReference type="Proteomes" id="UP000004994">
    <property type="component" value="Chromosome 2"/>
</dbReference>
<reference evidence="1" key="1">
    <citation type="journal article" date="2012" name="Nature">
        <title>The tomato genome sequence provides insights into fleshy fruit evolution.</title>
        <authorList>
            <consortium name="Tomato Genome Consortium"/>
        </authorList>
    </citation>
    <scope>NUCLEOTIDE SEQUENCE [LARGE SCALE GENOMIC DNA]</scope>
    <source>
        <strain evidence="1">cv. Heinz 1706</strain>
    </source>
</reference>
<sequence>MTMIASLVRKNRLILMMIIASLVRKDRLVLMMIEASLKRKNHLVLMMIAASLKRKNRLVLMMKMMLAPLVRRMMMMLFLKWKNRLVKDLVLTMTVAALPRMMLKLKRLVVKKNPIILILILIHTREWLLFYLKRRLTIVMINKRFTAGKNHGTKMRHSFSSQSYMWNW</sequence>
<name>A0A3Q7EV60_SOLLC</name>
<evidence type="ECO:0000313" key="2">
    <source>
        <dbReference type="Proteomes" id="UP000004994"/>
    </source>
</evidence>